<feature type="transmembrane region" description="Helical" evidence="1">
    <location>
        <begin position="40"/>
        <end position="62"/>
    </location>
</feature>
<keyword evidence="1" id="KW-0472">Membrane</keyword>
<feature type="domain" description="DUF4126" evidence="2">
    <location>
        <begin position="3"/>
        <end position="145"/>
    </location>
</feature>
<dbReference type="Proteomes" id="UP000321820">
    <property type="component" value="Chromosome"/>
</dbReference>
<feature type="transmembrane region" description="Helical" evidence="1">
    <location>
        <begin position="99"/>
        <end position="119"/>
    </location>
</feature>
<dbReference type="AlphaFoldDB" id="A0A5B9EEQ2"/>
<dbReference type="KEGG" id="talb:FTW19_12660"/>
<keyword evidence="1" id="KW-1133">Transmembrane helix</keyword>
<dbReference type="RefSeq" id="WP_147647973.1">
    <property type="nucleotide sequence ID" value="NZ_CP042806.1"/>
</dbReference>
<keyword evidence="4" id="KW-1185">Reference proteome</keyword>
<dbReference type="InterPro" id="IPR025196">
    <property type="entry name" value="DUF4126"/>
</dbReference>
<protein>
    <submittedName>
        <fullName evidence="3">DUF4126 family protein</fullName>
    </submittedName>
</protein>
<evidence type="ECO:0000313" key="3">
    <source>
        <dbReference type="EMBL" id="QEE28777.1"/>
    </source>
</evidence>
<evidence type="ECO:0000313" key="4">
    <source>
        <dbReference type="Proteomes" id="UP000321820"/>
    </source>
</evidence>
<dbReference type="EMBL" id="CP042806">
    <property type="protein sequence ID" value="QEE28777.1"/>
    <property type="molecule type" value="Genomic_DNA"/>
</dbReference>
<dbReference type="Pfam" id="PF13548">
    <property type="entry name" value="DUF4126"/>
    <property type="match status" value="1"/>
</dbReference>
<keyword evidence="1" id="KW-0812">Transmembrane</keyword>
<name>A0A5B9EEQ2_9BACT</name>
<accession>A0A5B9EEQ2</accession>
<gene>
    <name evidence="3" type="ORF">FTW19_12660</name>
</gene>
<proteinExistence type="predicted"/>
<organism evidence="3 4">
    <name type="scientific">Terriglobus albidus</name>
    <dbReference type="NCBI Taxonomy" id="1592106"/>
    <lineage>
        <taxon>Bacteria</taxon>
        <taxon>Pseudomonadati</taxon>
        <taxon>Acidobacteriota</taxon>
        <taxon>Terriglobia</taxon>
        <taxon>Terriglobales</taxon>
        <taxon>Acidobacteriaceae</taxon>
        <taxon>Terriglobus</taxon>
    </lineage>
</organism>
<evidence type="ECO:0000256" key="1">
    <source>
        <dbReference type="SAM" id="Phobius"/>
    </source>
</evidence>
<evidence type="ECO:0000259" key="2">
    <source>
        <dbReference type="Pfam" id="PF13548"/>
    </source>
</evidence>
<dbReference type="OrthoDB" id="9812409at2"/>
<reference evidence="3 4" key="1">
    <citation type="submission" date="2019-08" db="EMBL/GenBank/DDBJ databases">
        <title>Complete genome sequence of Terriglobus albidus strain ORNL.</title>
        <authorList>
            <person name="Podar M."/>
        </authorList>
    </citation>
    <scope>NUCLEOTIDE SEQUENCE [LARGE SCALE GENOMIC DNA]</scope>
    <source>
        <strain evidence="3 4">ORNL</strain>
    </source>
</reference>
<sequence length="153" mass="15743">MLLLQVFGIGIVAGMRTMMPLVMLSWAARLGVLHLENTSLAFLGAAWAPWVCSAAGIAELVADKLPFTPSRKTPPQFGARIVTGTFGGIVLGLAGGSLPLGICGGVAGAVVGTLFWAWARGKMAEIYGKDMPAALTEDVAAVVLGLVTSGLLY</sequence>